<sequence>MSNDLDKIFKDKLGDFQALPDDKVWQAIEASLDKKTPSRKVIPLWWKLGGIAALFALLFFAIGPLFNSDSLVPVITDIEHKEPATKQPETSPSAIPPVMVDSQNESTNDHSPARTLKENNFTTKETETTIVAADKTTVSPSGNAHKDQPLTPTNNSHPRLPKNMENTLATTDQNKQTIEPDSPLDSDIQLAEEDKKPSATDKLGVPPAPRASELAENEDSKKSIFDEINNAAEEAIALEEGQKGKWSAGPSIAPVYFNGMGTGSPINTMLDANSKTGKLTMSYGVTVAYKVSKKLSVRSGIHKVDFGYNTNDVSYTSSFNAASAKSQLKNINYSNSAKSIIFNDPNTNVIPKPQGIMAMDVIGKNVTRKGTMGQQLGYVEIPLELNYVLLDQKFGINLIGGVSSLVLTDNSVVLESSGQTTEIGEANNINDLNFSTNIGFGLNYKFSKAFKFNIEPIFKYQLNTFSDTSGNFNPYSLGVYSGFSFKF</sequence>
<dbReference type="EMBL" id="FQYX01000001">
    <property type="protein sequence ID" value="SHI32308.1"/>
    <property type="molecule type" value="Genomic_DNA"/>
</dbReference>
<organism evidence="3 4">
    <name type="scientific">Arenibacter nanhaiticus</name>
    <dbReference type="NCBI Taxonomy" id="558155"/>
    <lineage>
        <taxon>Bacteria</taxon>
        <taxon>Pseudomonadati</taxon>
        <taxon>Bacteroidota</taxon>
        <taxon>Flavobacteriia</taxon>
        <taxon>Flavobacteriales</taxon>
        <taxon>Flavobacteriaceae</taxon>
        <taxon>Arenibacter</taxon>
    </lineage>
</organism>
<dbReference type="OrthoDB" id="1113942at2"/>
<keyword evidence="4" id="KW-1185">Reference proteome</keyword>
<dbReference type="RefSeq" id="WP_072762685.1">
    <property type="nucleotide sequence ID" value="NZ_FQYX01000001.1"/>
</dbReference>
<evidence type="ECO:0000256" key="1">
    <source>
        <dbReference type="SAM" id="MobiDB-lite"/>
    </source>
</evidence>
<name>A0A1M6A730_9FLAO</name>
<dbReference type="STRING" id="558155.SAMN04487911_101111"/>
<evidence type="ECO:0000313" key="4">
    <source>
        <dbReference type="Proteomes" id="UP000184231"/>
    </source>
</evidence>
<evidence type="ECO:0008006" key="5">
    <source>
        <dbReference type="Google" id="ProtNLM"/>
    </source>
</evidence>
<feature type="region of interest" description="Disordered" evidence="1">
    <location>
        <begin position="132"/>
        <end position="164"/>
    </location>
</feature>
<keyword evidence="2" id="KW-1133">Transmembrane helix</keyword>
<reference evidence="3 4" key="1">
    <citation type="submission" date="2016-11" db="EMBL/GenBank/DDBJ databases">
        <authorList>
            <person name="Jaros S."/>
            <person name="Januszkiewicz K."/>
            <person name="Wedrychowicz H."/>
        </authorList>
    </citation>
    <scope>NUCLEOTIDE SEQUENCE [LARGE SCALE GENOMIC DNA]</scope>
    <source>
        <strain evidence="3 4">CGMCC 1.8863</strain>
    </source>
</reference>
<gene>
    <name evidence="3" type="ORF">SAMN04487911_101111</name>
</gene>
<dbReference type="AlphaFoldDB" id="A0A1M6A730"/>
<accession>A0A1M6A730</accession>
<feature type="region of interest" description="Disordered" evidence="1">
    <location>
        <begin position="193"/>
        <end position="219"/>
    </location>
</feature>
<protein>
    <recommendedName>
        <fullName evidence="5">Outer membrane protein beta-barrel domain-containing protein</fullName>
    </recommendedName>
</protein>
<evidence type="ECO:0000313" key="3">
    <source>
        <dbReference type="EMBL" id="SHI32308.1"/>
    </source>
</evidence>
<keyword evidence="2" id="KW-0812">Transmembrane</keyword>
<dbReference type="Proteomes" id="UP000184231">
    <property type="component" value="Unassembled WGS sequence"/>
</dbReference>
<feature type="transmembrane region" description="Helical" evidence="2">
    <location>
        <begin position="44"/>
        <end position="66"/>
    </location>
</feature>
<proteinExistence type="predicted"/>
<keyword evidence="2" id="KW-0472">Membrane</keyword>
<evidence type="ECO:0000256" key="2">
    <source>
        <dbReference type="SAM" id="Phobius"/>
    </source>
</evidence>